<evidence type="ECO:0000313" key="2">
    <source>
        <dbReference type="Proteomes" id="UP000051783"/>
    </source>
</evidence>
<sequence>MDKFSEDELRKYGNLEKIQQHQEENLAQRVQMAHGAVKDLKQQQHDQSDSLDALIVQAENLMTGIKTTVTDNEVDTMKSYVDLTTHEQASVQKNMDAWSPLPTVVLSDNWDGFEKNLRTYASAEQLDLSTDPLTDLLTPEEREQIAVNIKKDFGYRKAHCDKYDYTLATISGVISGLIDVFFVGGAMKTKNGDDNRKALPKITDSWFNHIILKYAQMDYHLRQISGQHIDNFPKQTPKTIEQGVHYLEMQYKVPYDAQYDKRLKGLKPGEMQMSAANHHLFSLAHYPDLVGLVFSILDQFLNTGSYLSNGQFIQASMENNQFKLHGSNFAAKIFCGFVNWMGHLASDAVGSSGAVHKGNRGSGLPIPGTEIFQTLNFNLPGTDSLTLSKIATKVFEQGYDARHAAATAIPVMINELLTRLLWALKQYFYHHQTVPEITKLRNVPELSRMLLCSYGVFAGLDIGDATAHGINKGIETGGNKAAILVETFSNLNVALYPRLALQGYKEVMSWYNNSHYNVEDFDHYLGQEWESLVKV</sequence>
<dbReference type="PATRIC" id="fig|942150.3.peg.1989"/>
<dbReference type="Proteomes" id="UP000051783">
    <property type="component" value="Unassembled WGS sequence"/>
</dbReference>
<comment type="caution">
    <text evidence="1">The sequence shown here is derived from an EMBL/GenBank/DDBJ whole genome shotgun (WGS) entry which is preliminary data.</text>
</comment>
<accession>A0A0R2MJL5</accession>
<dbReference type="OrthoDB" id="1692525at2"/>
<proteinExistence type="predicted"/>
<dbReference type="EMBL" id="JQCL01000033">
    <property type="protein sequence ID" value="KRO13897.1"/>
    <property type="molecule type" value="Genomic_DNA"/>
</dbReference>
<name>A0A0R2MJL5_9LACO</name>
<reference evidence="1 2" key="1">
    <citation type="journal article" date="2015" name="Genome Announc.">
        <title>Expanding the biotechnology potential of lactobacilli through comparative genomics of 213 strains and associated genera.</title>
        <authorList>
            <person name="Sun Z."/>
            <person name="Harris H.M."/>
            <person name="McCann A."/>
            <person name="Guo C."/>
            <person name="Argimon S."/>
            <person name="Zhang W."/>
            <person name="Yang X."/>
            <person name="Jeffery I.B."/>
            <person name="Cooney J.C."/>
            <person name="Kagawa T.F."/>
            <person name="Liu W."/>
            <person name="Song Y."/>
            <person name="Salvetti E."/>
            <person name="Wrobel A."/>
            <person name="Rasinkangas P."/>
            <person name="Parkhill J."/>
            <person name="Rea M.C."/>
            <person name="O'Sullivan O."/>
            <person name="Ritari J."/>
            <person name="Douillard F.P."/>
            <person name="Paul Ross R."/>
            <person name="Yang R."/>
            <person name="Briner A.E."/>
            <person name="Felis G.E."/>
            <person name="de Vos W.M."/>
            <person name="Barrangou R."/>
            <person name="Klaenhammer T.R."/>
            <person name="Caufield P.W."/>
            <person name="Cui Y."/>
            <person name="Zhang H."/>
            <person name="O'Toole P.W."/>
        </authorList>
    </citation>
    <scope>NUCLEOTIDE SEQUENCE [LARGE SCALE GENOMIC DNA]</scope>
    <source>
        <strain evidence="1 2">LMG 26013</strain>
    </source>
</reference>
<gene>
    <name evidence="1" type="ORF">IV64_GL001913</name>
</gene>
<protein>
    <submittedName>
        <fullName evidence="1">Uncharacterized protein</fullName>
    </submittedName>
</protein>
<dbReference type="AlphaFoldDB" id="A0A0R2MJL5"/>
<evidence type="ECO:0000313" key="1">
    <source>
        <dbReference type="EMBL" id="KRO13897.1"/>
    </source>
</evidence>
<organism evidence="1 2">
    <name type="scientific">Lactiplantibacillus xiangfangensis</name>
    <dbReference type="NCBI Taxonomy" id="942150"/>
    <lineage>
        <taxon>Bacteria</taxon>
        <taxon>Bacillati</taxon>
        <taxon>Bacillota</taxon>
        <taxon>Bacilli</taxon>
        <taxon>Lactobacillales</taxon>
        <taxon>Lactobacillaceae</taxon>
        <taxon>Lactiplantibacillus</taxon>
    </lineage>
</organism>
<dbReference type="STRING" id="942150.IV64_GL001913"/>
<keyword evidence="2" id="KW-1185">Reference proteome</keyword>
<dbReference type="RefSeq" id="WP_057705691.1">
    <property type="nucleotide sequence ID" value="NZ_JQCL01000033.1"/>
</dbReference>